<keyword evidence="3" id="KW-1185">Reference proteome</keyword>
<accession>A0AAD7I4K9</accession>
<evidence type="ECO:0000313" key="2">
    <source>
        <dbReference type="EMBL" id="KAJ7734005.1"/>
    </source>
</evidence>
<gene>
    <name evidence="2" type="ORF">DFH07DRAFT_780432</name>
</gene>
<protein>
    <submittedName>
        <fullName evidence="2">Uncharacterized protein</fullName>
    </submittedName>
</protein>
<comment type="caution">
    <text evidence="2">The sequence shown here is derived from an EMBL/GenBank/DDBJ whole genome shotgun (WGS) entry which is preliminary data.</text>
</comment>
<dbReference type="EMBL" id="JARJLG010000164">
    <property type="protein sequence ID" value="KAJ7734005.1"/>
    <property type="molecule type" value="Genomic_DNA"/>
</dbReference>
<name>A0AAD7I4K9_9AGAR</name>
<feature type="region of interest" description="Disordered" evidence="1">
    <location>
        <begin position="1"/>
        <end position="31"/>
    </location>
</feature>
<feature type="compositionally biased region" description="Polar residues" evidence="1">
    <location>
        <begin position="10"/>
        <end position="25"/>
    </location>
</feature>
<proteinExistence type="predicted"/>
<reference evidence="2" key="1">
    <citation type="submission" date="2023-03" db="EMBL/GenBank/DDBJ databases">
        <title>Massive genome expansion in bonnet fungi (Mycena s.s.) driven by repeated elements and novel gene families across ecological guilds.</title>
        <authorList>
            <consortium name="Lawrence Berkeley National Laboratory"/>
            <person name="Harder C.B."/>
            <person name="Miyauchi S."/>
            <person name="Viragh M."/>
            <person name="Kuo A."/>
            <person name="Thoen E."/>
            <person name="Andreopoulos B."/>
            <person name="Lu D."/>
            <person name="Skrede I."/>
            <person name="Drula E."/>
            <person name="Henrissat B."/>
            <person name="Morin E."/>
            <person name="Kohler A."/>
            <person name="Barry K."/>
            <person name="LaButti K."/>
            <person name="Morin E."/>
            <person name="Salamov A."/>
            <person name="Lipzen A."/>
            <person name="Mereny Z."/>
            <person name="Hegedus B."/>
            <person name="Baldrian P."/>
            <person name="Stursova M."/>
            <person name="Weitz H."/>
            <person name="Taylor A."/>
            <person name="Grigoriev I.V."/>
            <person name="Nagy L.G."/>
            <person name="Martin F."/>
            <person name="Kauserud H."/>
        </authorList>
    </citation>
    <scope>NUCLEOTIDE SEQUENCE</scope>
    <source>
        <strain evidence="2">CBHHK188m</strain>
    </source>
</reference>
<evidence type="ECO:0000313" key="3">
    <source>
        <dbReference type="Proteomes" id="UP001215280"/>
    </source>
</evidence>
<dbReference type="AlphaFoldDB" id="A0AAD7I4K9"/>
<sequence>MGEPPPSLIRLSNQDGSYQGRSTGSHALGLGDPLAKSKEILRPRENNFTKLVEVPWPADFDMELRHLYWMSYSITIEWSRDNLYDYLDGLRDIFGSFASQTPAHISMLSFLRVPDEELSWLKDSMRRVSRDHYAQTLLFNGMEPDEPFGETCVAVPMKASLELEEIWVSKLVSTNVDFRPHVAITVGKGNIRDIHERVMVSLKDWASSHGEMKAKATKMNLVKIGVPYLSECGVDVLSVRFGRFTVSFKLEEEAENGGTVASIKIEPTVNPYESEVAVVVDAFPLVRSEI</sequence>
<organism evidence="2 3">
    <name type="scientific">Mycena maculata</name>
    <dbReference type="NCBI Taxonomy" id="230809"/>
    <lineage>
        <taxon>Eukaryota</taxon>
        <taxon>Fungi</taxon>
        <taxon>Dikarya</taxon>
        <taxon>Basidiomycota</taxon>
        <taxon>Agaricomycotina</taxon>
        <taxon>Agaricomycetes</taxon>
        <taxon>Agaricomycetidae</taxon>
        <taxon>Agaricales</taxon>
        <taxon>Marasmiineae</taxon>
        <taxon>Mycenaceae</taxon>
        <taxon>Mycena</taxon>
    </lineage>
</organism>
<evidence type="ECO:0000256" key="1">
    <source>
        <dbReference type="SAM" id="MobiDB-lite"/>
    </source>
</evidence>
<dbReference type="Proteomes" id="UP001215280">
    <property type="component" value="Unassembled WGS sequence"/>
</dbReference>